<evidence type="ECO:0000313" key="2">
    <source>
        <dbReference type="EMBL" id="KAK4028812.1"/>
    </source>
</evidence>
<evidence type="ECO:0008006" key="4">
    <source>
        <dbReference type="Google" id="ProtNLM"/>
    </source>
</evidence>
<comment type="caution">
    <text evidence="2">The sequence shown here is derived from an EMBL/GenBank/DDBJ whole genome shotgun (WGS) entry which is preliminary data.</text>
</comment>
<evidence type="ECO:0000256" key="1">
    <source>
        <dbReference type="SAM" id="MobiDB-lite"/>
    </source>
</evidence>
<keyword evidence="3" id="KW-1185">Reference proteome</keyword>
<accession>A0ABR0AUJ8</accession>
<gene>
    <name evidence="2" type="ORF">OUZ56_021830</name>
</gene>
<organism evidence="2 3">
    <name type="scientific">Daphnia magna</name>
    <dbReference type="NCBI Taxonomy" id="35525"/>
    <lineage>
        <taxon>Eukaryota</taxon>
        <taxon>Metazoa</taxon>
        <taxon>Ecdysozoa</taxon>
        <taxon>Arthropoda</taxon>
        <taxon>Crustacea</taxon>
        <taxon>Branchiopoda</taxon>
        <taxon>Diplostraca</taxon>
        <taxon>Cladocera</taxon>
        <taxon>Anomopoda</taxon>
        <taxon>Daphniidae</taxon>
        <taxon>Daphnia</taxon>
    </lineage>
</organism>
<dbReference type="Proteomes" id="UP001234178">
    <property type="component" value="Unassembled WGS sequence"/>
</dbReference>
<proteinExistence type="predicted"/>
<evidence type="ECO:0000313" key="3">
    <source>
        <dbReference type="Proteomes" id="UP001234178"/>
    </source>
</evidence>
<sequence>MTNKVNAITNARNEREDIFPRKSELMHSLQYQHLYLLVTYLSDLILAARAIEIATSIFAAHASQAATPLATLPANQAVTSIAAARPNQVDTPTIVSHARASQAVTPIVAARAVQLASTLQLRNILKVPNNHDIQIATTTASLSFLNIRPSVHNPTELPSTSHANDGNSSKSRLIWLEADVFRLISIWREFNEKPKYRQIGKTLSLWSDKNLVQKYKQLRDGTGLRKAWKFYDVLNDALHNKPEIALPNIRDIGKKKKGASSFQDDDSDDSGPTKMKKKKLKASDFYEDVMVQERRREEKEDLRFQSSKANEDILLGFVRELKESSERKAVQAEKNGQHFAALASALISNINQTNQSSK</sequence>
<feature type="region of interest" description="Disordered" evidence="1">
    <location>
        <begin position="255"/>
        <end position="279"/>
    </location>
</feature>
<reference evidence="2 3" key="1">
    <citation type="journal article" date="2023" name="Nucleic Acids Res.">
        <title>The hologenome of Daphnia magna reveals possible DNA methylation and microbiome-mediated evolution of the host genome.</title>
        <authorList>
            <person name="Chaturvedi A."/>
            <person name="Li X."/>
            <person name="Dhandapani V."/>
            <person name="Marshall H."/>
            <person name="Kissane S."/>
            <person name="Cuenca-Cambronero M."/>
            <person name="Asole G."/>
            <person name="Calvet F."/>
            <person name="Ruiz-Romero M."/>
            <person name="Marangio P."/>
            <person name="Guigo R."/>
            <person name="Rago D."/>
            <person name="Mirbahai L."/>
            <person name="Eastwood N."/>
            <person name="Colbourne J.K."/>
            <person name="Zhou J."/>
            <person name="Mallon E."/>
            <person name="Orsini L."/>
        </authorList>
    </citation>
    <scope>NUCLEOTIDE SEQUENCE [LARGE SCALE GENOMIC DNA]</scope>
    <source>
        <strain evidence="2">LRV0_1</strain>
    </source>
</reference>
<name>A0ABR0AUJ8_9CRUS</name>
<dbReference type="EMBL" id="JAOYFB010000039">
    <property type="protein sequence ID" value="KAK4028812.1"/>
    <property type="molecule type" value="Genomic_DNA"/>
</dbReference>
<protein>
    <recommendedName>
        <fullName evidence="4">MADF domain-containing protein</fullName>
    </recommendedName>
</protein>